<dbReference type="EMBL" id="JAGEVG010000002">
    <property type="protein sequence ID" value="MBO3097059.1"/>
    <property type="molecule type" value="Genomic_DNA"/>
</dbReference>
<dbReference type="Proteomes" id="UP000681315">
    <property type="component" value="Unassembled WGS sequence"/>
</dbReference>
<dbReference type="GO" id="GO:0016787">
    <property type="term" value="F:hydrolase activity"/>
    <property type="evidence" value="ECO:0007669"/>
    <property type="project" value="UniProtKB-KW"/>
</dbReference>
<comment type="catalytic activity">
    <reaction evidence="1">
        <text>a beta-lactam + H2O = a substituted beta-amino acid</text>
        <dbReference type="Rhea" id="RHEA:20401"/>
        <dbReference type="ChEBI" id="CHEBI:15377"/>
        <dbReference type="ChEBI" id="CHEBI:35627"/>
        <dbReference type="ChEBI" id="CHEBI:140347"/>
        <dbReference type="EC" id="3.5.2.6"/>
    </reaction>
</comment>
<dbReference type="SUPFAM" id="SSF56601">
    <property type="entry name" value="beta-lactamase/transpeptidase-like"/>
    <property type="match status" value="1"/>
</dbReference>
<name>A0ABS3SMW9_9FLAO</name>
<keyword evidence="4" id="KW-1185">Reference proteome</keyword>
<gene>
    <name evidence="3" type="ORF">J4051_02165</name>
</gene>
<dbReference type="InterPro" id="IPR012338">
    <property type="entry name" value="Beta-lactam/transpept-like"/>
</dbReference>
<evidence type="ECO:0000313" key="3">
    <source>
        <dbReference type="EMBL" id="MBO3097059.1"/>
    </source>
</evidence>
<reference evidence="3 4" key="1">
    <citation type="submission" date="2021-03" db="EMBL/GenBank/DDBJ databases">
        <title>Gelidibacter sp. nov., isolated from costal sediment.</title>
        <authorList>
            <person name="Lun K.-Y."/>
        </authorList>
    </citation>
    <scope>NUCLEOTIDE SEQUENCE [LARGE SCALE GENOMIC DNA]</scope>
    <source>
        <strain evidence="3 4">DF109</strain>
    </source>
</reference>
<dbReference type="PANTHER" id="PTHR35333">
    <property type="entry name" value="BETA-LACTAMASE"/>
    <property type="match status" value="1"/>
</dbReference>
<proteinExistence type="predicted"/>
<evidence type="ECO:0000313" key="4">
    <source>
        <dbReference type="Proteomes" id="UP000681315"/>
    </source>
</evidence>
<dbReference type="Pfam" id="PF13354">
    <property type="entry name" value="Beta-lactamase2"/>
    <property type="match status" value="1"/>
</dbReference>
<accession>A0ABS3SMW9</accession>
<organism evidence="3 4">
    <name type="scientific">Gelidibacter pelagius</name>
    <dbReference type="NCBI Taxonomy" id="2819985"/>
    <lineage>
        <taxon>Bacteria</taxon>
        <taxon>Pseudomonadati</taxon>
        <taxon>Bacteroidota</taxon>
        <taxon>Flavobacteriia</taxon>
        <taxon>Flavobacteriales</taxon>
        <taxon>Flavobacteriaceae</taxon>
        <taxon>Gelidibacter</taxon>
    </lineage>
</organism>
<comment type="caution">
    <text evidence="3">The sequence shown here is derived from an EMBL/GenBank/DDBJ whole genome shotgun (WGS) entry which is preliminary data.</text>
</comment>
<evidence type="ECO:0000256" key="1">
    <source>
        <dbReference type="ARBA" id="ARBA00001526"/>
    </source>
</evidence>
<dbReference type="InterPro" id="IPR000871">
    <property type="entry name" value="Beta-lactam_class-A"/>
</dbReference>
<dbReference type="RefSeq" id="WP_208232107.1">
    <property type="nucleotide sequence ID" value="NZ_JAGEVG010000002.1"/>
</dbReference>
<feature type="domain" description="Beta-lactamase class A catalytic" evidence="2">
    <location>
        <begin position="25"/>
        <end position="240"/>
    </location>
</feature>
<protein>
    <submittedName>
        <fullName evidence="3">Serine hydrolase</fullName>
    </submittedName>
</protein>
<dbReference type="InterPro" id="IPR045155">
    <property type="entry name" value="Beta-lactam_cat"/>
</dbReference>
<dbReference type="PANTHER" id="PTHR35333:SF4">
    <property type="entry name" value="SLR0121 PROTEIN"/>
    <property type="match status" value="1"/>
</dbReference>
<sequence>MAQQSDKILEKGLQSLVKDFKGDVGIYVYNLKTDQEAGINADTIFPTASIVKVPILIEVFKQIKAGKLHLKDTLVYDAKRKYGGSGLMQFYKDSTVTDLRTLASLMITMSDNTTSLWCQELVGGGLEINKTMADLGLAHTRVNSRTEGRTKDWETYGWGQTTPREMASLMIKMRKRTLVDAASSDEMYRIMSNSFYTDYSLSQIPPFVQTAAKQGMVNKSRSELVMVNAPHGDYVFYIATQNNTDESWGFDNKAWELQRVISAYLWQYFEPESDWKPASGFADLVNGLRY</sequence>
<evidence type="ECO:0000259" key="2">
    <source>
        <dbReference type="Pfam" id="PF13354"/>
    </source>
</evidence>
<keyword evidence="3" id="KW-0378">Hydrolase</keyword>
<dbReference type="Gene3D" id="3.40.710.10">
    <property type="entry name" value="DD-peptidase/beta-lactamase superfamily"/>
    <property type="match status" value="1"/>
</dbReference>